<dbReference type="KEGG" id="dar:Daro_3651"/>
<dbReference type="OrthoDB" id="9182524at2"/>
<dbReference type="HOGENOM" id="CLU_914420_0_0_4"/>
<accession>Q479V1</accession>
<organism evidence="1">
    <name type="scientific">Dechloromonas aromatica (strain RCB)</name>
    <dbReference type="NCBI Taxonomy" id="159087"/>
    <lineage>
        <taxon>Bacteria</taxon>
        <taxon>Pseudomonadati</taxon>
        <taxon>Pseudomonadota</taxon>
        <taxon>Betaproteobacteria</taxon>
        <taxon>Rhodocyclales</taxon>
        <taxon>Azonexaceae</taxon>
        <taxon>Dechloromonas</taxon>
    </lineage>
</organism>
<sequence>MMMKNVVGLSLAERRELELNRVSEQDLALDKELDDLLLGLDEDDGSAEAAREALEAAASSAKDVGAADKTVAHPQHDPAKELVECYCFPDVALDQVDFMPLTSSNQTKALKALIGTTTPYHQIREKYCAISVAMNERGEVPPKFRPQRPLPRRMQKATPDDTLMMRDRQVIDMHWLHSRGKRDELPDRAFAPLFANEELDFDRAAILAAKSWTNEAKVGKVLNLIPHEELQLACLRTKAVADRWRYAENSMKTTIDRRLREQLVSEPSLKTHIEDFKLLWLADKVMEGQGLLAVAQMHGWISGKAPLSISTLSAKLKRMRRRTETRGSKV</sequence>
<protein>
    <submittedName>
        <fullName evidence="1">Uncharacterized protein</fullName>
    </submittedName>
</protein>
<dbReference type="eggNOG" id="ENOG502ZGP6">
    <property type="taxonomic scope" value="Bacteria"/>
</dbReference>
<name>Q479V1_DECAR</name>
<proteinExistence type="predicted"/>
<dbReference type="AlphaFoldDB" id="Q479V1"/>
<evidence type="ECO:0000313" key="1">
    <source>
        <dbReference type="EMBL" id="AAZ48380.1"/>
    </source>
</evidence>
<dbReference type="EMBL" id="CP000089">
    <property type="protein sequence ID" value="AAZ48380.1"/>
    <property type="molecule type" value="Genomic_DNA"/>
</dbReference>
<gene>
    <name evidence="1" type="ordered locus">Daro_3651</name>
</gene>
<reference evidence="1" key="1">
    <citation type="submission" date="2005-08" db="EMBL/GenBank/DDBJ databases">
        <title>Complete sequence of Dechloromonas aromatica RCB.</title>
        <authorList>
            <person name="Salinero K.K."/>
            <person name="Copeland A."/>
            <person name="Lucas S."/>
            <person name="Lapidus A."/>
            <person name="Barry K."/>
            <person name="Detter J.C."/>
            <person name="Glavina T."/>
            <person name="Hammon N."/>
            <person name="Israni S."/>
            <person name="Pitluck S."/>
            <person name="Di Bartolo G."/>
            <person name="Trong S."/>
            <person name="Schmutz J."/>
            <person name="Larimer F."/>
            <person name="Land M."/>
            <person name="Ivanova N."/>
            <person name="Richardson P."/>
        </authorList>
    </citation>
    <scope>NUCLEOTIDE SEQUENCE</scope>
    <source>
        <strain evidence="1">RCB</strain>
    </source>
</reference>